<evidence type="ECO:0000313" key="1">
    <source>
        <dbReference type="EMBL" id="RML15329.1"/>
    </source>
</evidence>
<accession>A0A3M2TKX3</accession>
<dbReference type="Proteomes" id="UP000282378">
    <property type="component" value="Unassembled WGS sequence"/>
</dbReference>
<dbReference type="GeneID" id="44146337"/>
<dbReference type="AlphaFoldDB" id="A0A3M2TKX3"/>
<dbReference type="RefSeq" id="WP_046463611.1">
    <property type="nucleotide sequence ID" value="NZ_LGLH01000016.1"/>
</dbReference>
<evidence type="ECO:0000313" key="2">
    <source>
        <dbReference type="Proteomes" id="UP000282378"/>
    </source>
</evidence>
<comment type="caution">
    <text evidence="1">The sequence shown here is derived from an EMBL/GenBank/DDBJ whole genome shotgun (WGS) entry which is preliminary data.</text>
</comment>
<reference evidence="1 2" key="1">
    <citation type="submission" date="2018-08" db="EMBL/GenBank/DDBJ databases">
        <title>Recombination of ecologically and evolutionarily significant loci maintains genetic cohesion in the Pseudomonas syringae species complex.</title>
        <authorList>
            <person name="Dillon M."/>
            <person name="Thakur S."/>
            <person name="Almeida R.N.D."/>
            <person name="Weir B.S."/>
            <person name="Guttman D.S."/>
        </authorList>
    </citation>
    <scope>NUCLEOTIDE SEQUENCE [LARGE SCALE GENOMIC DNA]</scope>
    <source>
        <strain evidence="1 2">88_10</strain>
    </source>
</reference>
<gene>
    <name evidence="1" type="ORF">APX70_04496</name>
</gene>
<proteinExistence type="predicted"/>
<dbReference type="EMBL" id="RBNL01005146">
    <property type="protein sequence ID" value="RML15329.1"/>
    <property type="molecule type" value="Genomic_DNA"/>
</dbReference>
<name>A0A3M2TKX3_PSEYM</name>
<organism evidence="1 2">
    <name type="scientific">Pseudomonas syringae pv. maculicola</name>
    <dbReference type="NCBI Taxonomy" id="59511"/>
    <lineage>
        <taxon>Bacteria</taxon>
        <taxon>Pseudomonadati</taxon>
        <taxon>Pseudomonadota</taxon>
        <taxon>Gammaproteobacteria</taxon>
        <taxon>Pseudomonadales</taxon>
        <taxon>Pseudomonadaceae</taxon>
        <taxon>Pseudomonas</taxon>
    </lineage>
</organism>
<sequence length="78" mass="8300">MPDTQTREAQETLVAILSTAASAGMDLELLCLLAAEELDSHEDSGIVNPYSAGAINQLGLCMRYVLEPHSTLGGEPNR</sequence>
<protein>
    <submittedName>
        <fullName evidence="1">Uncharacterized protein</fullName>
    </submittedName>
</protein>